<accession>A0A376BVP2</accession>
<protein>
    <submittedName>
        <fullName evidence="1">Uncharacterized protein</fullName>
    </submittedName>
</protein>
<organism evidence="1 2">
    <name type="scientific">Alysiella crassa</name>
    <dbReference type="NCBI Taxonomy" id="153491"/>
    <lineage>
        <taxon>Bacteria</taxon>
        <taxon>Pseudomonadati</taxon>
        <taxon>Pseudomonadota</taxon>
        <taxon>Betaproteobacteria</taxon>
        <taxon>Neisseriales</taxon>
        <taxon>Neisseriaceae</taxon>
        <taxon>Alysiella</taxon>
    </lineage>
</organism>
<dbReference type="AlphaFoldDB" id="A0A376BVP2"/>
<name>A0A376BVP2_9NEIS</name>
<dbReference type="OrthoDB" id="9807853at2"/>
<dbReference type="RefSeq" id="WP_034290679.1">
    <property type="nucleotide sequence ID" value="NZ_CP091519.2"/>
</dbReference>
<evidence type="ECO:0000313" key="2">
    <source>
        <dbReference type="Proteomes" id="UP000254209"/>
    </source>
</evidence>
<dbReference type="Proteomes" id="UP000254209">
    <property type="component" value="Unassembled WGS sequence"/>
</dbReference>
<keyword evidence="2" id="KW-1185">Reference proteome</keyword>
<sequence length="67" mass="7714">MQYNPDFLNPRPIFNVQEHAHLAALSQNLPLSILLSSPRNMEEIGIDFVHIFAGQLQSLFRRHFGIL</sequence>
<dbReference type="EMBL" id="UFSO01000003">
    <property type="protein sequence ID" value="SSY80911.1"/>
    <property type="molecule type" value="Genomic_DNA"/>
</dbReference>
<gene>
    <name evidence="1" type="ORF">NCTC10283_02475</name>
</gene>
<proteinExistence type="predicted"/>
<reference evidence="1 2" key="1">
    <citation type="submission" date="2018-06" db="EMBL/GenBank/DDBJ databases">
        <authorList>
            <consortium name="Pathogen Informatics"/>
            <person name="Doyle S."/>
        </authorList>
    </citation>
    <scope>NUCLEOTIDE SEQUENCE [LARGE SCALE GENOMIC DNA]</scope>
    <source>
        <strain evidence="1 2">NCTC10283</strain>
    </source>
</reference>
<evidence type="ECO:0000313" key="1">
    <source>
        <dbReference type="EMBL" id="SSY80911.1"/>
    </source>
</evidence>
<dbReference type="STRING" id="1120980.GCA_000745955_00198"/>